<comment type="similarity">
    <text evidence="5">Belongs to the glutamate--cysteine ligase type 2 family. YbdK subfamily.</text>
</comment>
<reference evidence="8" key="1">
    <citation type="journal article" date="2019" name="Int. J. Syst. Evol. Microbiol.">
        <title>The Global Catalogue of Microorganisms (GCM) 10K type strain sequencing project: providing services to taxonomists for standard genome sequencing and annotation.</title>
        <authorList>
            <consortium name="The Broad Institute Genomics Platform"/>
            <consortium name="The Broad Institute Genome Sequencing Center for Infectious Disease"/>
            <person name="Wu L."/>
            <person name="Ma J."/>
        </authorList>
    </citation>
    <scope>NUCLEOTIDE SEQUENCE [LARGE SCALE GENOMIC DNA]</scope>
    <source>
        <strain evidence="8">JCM 14735</strain>
    </source>
</reference>
<keyword evidence="3 5" id="KW-0067">ATP-binding</keyword>
<dbReference type="SUPFAM" id="SSF55931">
    <property type="entry name" value="Glutamine synthetase/guanido kinase"/>
    <property type="match status" value="1"/>
</dbReference>
<name>A0ABP4WP71_9MICC</name>
<dbReference type="EC" id="6.3.2.2" evidence="5"/>
<keyword evidence="1 5" id="KW-0436">Ligase</keyword>
<dbReference type="NCBIfam" id="NF010041">
    <property type="entry name" value="PRK13517.1-1"/>
    <property type="match status" value="1"/>
</dbReference>
<accession>A0ABP4WP71</accession>
<comment type="catalytic activity">
    <reaction evidence="4 5">
        <text>L-cysteine + L-glutamate + ATP = gamma-L-glutamyl-L-cysteine + ADP + phosphate + H(+)</text>
        <dbReference type="Rhea" id="RHEA:13285"/>
        <dbReference type="ChEBI" id="CHEBI:15378"/>
        <dbReference type="ChEBI" id="CHEBI:29985"/>
        <dbReference type="ChEBI" id="CHEBI:30616"/>
        <dbReference type="ChEBI" id="CHEBI:35235"/>
        <dbReference type="ChEBI" id="CHEBI:43474"/>
        <dbReference type="ChEBI" id="CHEBI:58173"/>
        <dbReference type="ChEBI" id="CHEBI:456216"/>
        <dbReference type="EC" id="6.3.2.2"/>
    </reaction>
</comment>
<evidence type="ECO:0000256" key="5">
    <source>
        <dbReference type="HAMAP-Rule" id="MF_01609"/>
    </source>
</evidence>
<evidence type="ECO:0000256" key="6">
    <source>
        <dbReference type="SAM" id="MobiDB-lite"/>
    </source>
</evidence>
<dbReference type="Gene3D" id="3.30.590.20">
    <property type="match status" value="1"/>
</dbReference>
<proteinExistence type="inferred from homology"/>
<dbReference type="InterPro" id="IPR011793">
    <property type="entry name" value="YbdK"/>
</dbReference>
<dbReference type="InterPro" id="IPR014746">
    <property type="entry name" value="Gln_synth/guanido_kin_cat_dom"/>
</dbReference>
<dbReference type="GO" id="GO:0016874">
    <property type="term" value="F:ligase activity"/>
    <property type="evidence" value="ECO:0007669"/>
    <property type="project" value="UniProtKB-KW"/>
</dbReference>
<sequence length="411" mass="44471">MNPGAVTDIDDNRKDRDVRTFGVEEELLLVDSSTLEPLPAGEWAVGLLEDAPVSGHELTTELQQEQLEVISPPQTTLAGQLETIRTGRALAEAAATRVGGRVVALPTAPGMVTPHLYPAPRCRRIKEQFGLTAAEQLTNGFHIHVGIGSREEGVGVLDRIRTWLPVILALSANSPFWHGSDTGYASYRYQAWSRWPSAGPTDVFGSVAAYDRHRTALLRTQVPLDAAMLYHDARLCEDHPTLEVRIADVCLDPAHAAVLAALVRALVETAARQWRTEAPDVPASLLRTWSWQASRTGVEGRLIDPATGTPAPAGDVVARLLEVLRPVLAEYGEEQQVEDVVADILRHGSGAHLQRHAYADRHDLRDVVVTALAATHRAPLRRSASTGTAKSSVSTTRETGEGTPIDTSKAV</sequence>
<feature type="compositionally biased region" description="Polar residues" evidence="6">
    <location>
        <begin position="383"/>
        <end position="397"/>
    </location>
</feature>
<dbReference type="NCBIfam" id="TIGR02050">
    <property type="entry name" value="gshA_cyan_rel"/>
    <property type="match status" value="1"/>
</dbReference>
<evidence type="ECO:0000256" key="4">
    <source>
        <dbReference type="ARBA" id="ARBA00048819"/>
    </source>
</evidence>
<evidence type="ECO:0000256" key="2">
    <source>
        <dbReference type="ARBA" id="ARBA00022741"/>
    </source>
</evidence>
<evidence type="ECO:0000313" key="7">
    <source>
        <dbReference type="EMBL" id="GAA1757314.1"/>
    </source>
</evidence>
<dbReference type="PANTHER" id="PTHR36510:SF1">
    <property type="entry name" value="GLUTAMATE--CYSTEINE LIGASE 2-RELATED"/>
    <property type="match status" value="1"/>
</dbReference>
<evidence type="ECO:0000256" key="1">
    <source>
        <dbReference type="ARBA" id="ARBA00022598"/>
    </source>
</evidence>
<dbReference type="InterPro" id="IPR050141">
    <property type="entry name" value="GCL_type2/YbdK_subfam"/>
</dbReference>
<protein>
    <recommendedName>
        <fullName evidence="5">Putative glutamate--cysteine ligase 2</fullName>
        <ecNumber evidence="5">6.3.2.2</ecNumber>
    </recommendedName>
    <alternativeName>
        <fullName evidence="5">Gamma-glutamylcysteine synthetase 2</fullName>
        <shortName evidence="5">GCS 2</shortName>
        <shortName evidence="5">Gamma-GCS 2</shortName>
    </alternativeName>
</protein>
<keyword evidence="8" id="KW-1185">Reference proteome</keyword>
<comment type="function">
    <text evidence="5">ATP-dependent carboxylate-amine ligase which exhibits weak glutamate--cysteine ligase activity.</text>
</comment>
<dbReference type="InterPro" id="IPR006336">
    <property type="entry name" value="GCS2"/>
</dbReference>
<evidence type="ECO:0000313" key="8">
    <source>
        <dbReference type="Proteomes" id="UP001501204"/>
    </source>
</evidence>
<dbReference type="Pfam" id="PF04107">
    <property type="entry name" value="GCS2"/>
    <property type="match status" value="1"/>
</dbReference>
<organism evidence="7 8">
    <name type="scientific">Kocuria aegyptia</name>
    <dbReference type="NCBI Taxonomy" id="330943"/>
    <lineage>
        <taxon>Bacteria</taxon>
        <taxon>Bacillati</taxon>
        <taxon>Actinomycetota</taxon>
        <taxon>Actinomycetes</taxon>
        <taxon>Micrococcales</taxon>
        <taxon>Micrococcaceae</taxon>
        <taxon>Kocuria</taxon>
    </lineage>
</organism>
<dbReference type="Proteomes" id="UP001501204">
    <property type="component" value="Unassembled WGS sequence"/>
</dbReference>
<evidence type="ECO:0000256" key="3">
    <source>
        <dbReference type="ARBA" id="ARBA00022840"/>
    </source>
</evidence>
<feature type="region of interest" description="Disordered" evidence="6">
    <location>
        <begin position="378"/>
        <end position="411"/>
    </location>
</feature>
<keyword evidence="2 5" id="KW-0547">Nucleotide-binding</keyword>
<comment type="caution">
    <text evidence="7">The sequence shown here is derived from an EMBL/GenBank/DDBJ whole genome shotgun (WGS) entry which is preliminary data.</text>
</comment>
<dbReference type="EMBL" id="BAAAOA010000016">
    <property type="protein sequence ID" value="GAA1757314.1"/>
    <property type="molecule type" value="Genomic_DNA"/>
</dbReference>
<dbReference type="PANTHER" id="PTHR36510">
    <property type="entry name" value="GLUTAMATE--CYSTEINE LIGASE 2-RELATED"/>
    <property type="match status" value="1"/>
</dbReference>
<gene>
    <name evidence="7" type="ORF">GCM10009767_15800</name>
</gene>
<dbReference type="HAMAP" id="MF_01609">
    <property type="entry name" value="Glu_cys_ligase_2"/>
    <property type="match status" value="1"/>
</dbReference>